<dbReference type="GO" id="GO:0032049">
    <property type="term" value="P:cardiolipin biosynthetic process"/>
    <property type="evidence" value="ECO:0007669"/>
    <property type="project" value="UniProtKB-UniRule"/>
</dbReference>
<evidence type="ECO:0000256" key="9">
    <source>
        <dbReference type="ARBA" id="ARBA00023136"/>
    </source>
</evidence>
<dbReference type="OrthoDB" id="9762009at2"/>
<dbReference type="Pfam" id="PF13396">
    <property type="entry name" value="PLDc_N"/>
    <property type="match status" value="1"/>
</dbReference>
<keyword evidence="10" id="KW-0594">Phospholipid biosynthesis</keyword>
<proteinExistence type="predicted"/>
<sequence length="482" mass="53811">MWSYILLILHVGVTTGSVVHIVMLRPKSSIALAWITFIMTFPVVGVGLYFLIGERRIGPNRSNNIQQVRSYQKKFSSLSKTSPETFIDWSKQPEAAQSMSKLGHSMAATYAVTGNAFELFPEAHSVFANILDDIDKAKRNIFMEFYIWSEGGYADKVALALIKAAERGVKCHILVDDIGGGKWWNSEQAKALDHAGIKLLKALPVGIFRTLVGRTDLRLHRKIIIIDEITAWTGSMNMVDPEFFKQDSGVGQWVDAMVRLQGPIVIPLAETVMGDWVVERNKSAQSLIASVDFSAAKQCGDSNMQVIASGPGQTNDALLQMILALIYAAREEIVLTTPYLIPDDSLLVALRGAAARGVNVTLVVPEKVDSFLTRHASESYFEELLGANIQIARYHQGLLHTKSISVDNALSMFGTANIDMRSMWVNYEVSLFIYDQSFTRQLRTLQQTYIDGANQIELTEWNQRSFLRKFMQNILRLASPLL</sequence>
<keyword evidence="8" id="KW-0443">Lipid metabolism</keyword>
<dbReference type="GO" id="GO:0005886">
    <property type="term" value="C:plasma membrane"/>
    <property type="evidence" value="ECO:0007669"/>
    <property type="project" value="UniProtKB-SubCell"/>
</dbReference>
<dbReference type="AlphaFoldDB" id="A0A4R1F4Z8"/>
<evidence type="ECO:0000256" key="11">
    <source>
        <dbReference type="ARBA" id="ARBA00023264"/>
    </source>
</evidence>
<keyword evidence="11" id="KW-1208">Phospholipid metabolism</keyword>
<feature type="domain" description="PLD phosphodiesterase" evidence="14">
    <location>
        <begin position="215"/>
        <end position="242"/>
    </location>
</feature>
<evidence type="ECO:0000313" key="15">
    <source>
        <dbReference type="EMBL" id="TCJ89337.1"/>
    </source>
</evidence>
<dbReference type="SMART" id="SM00155">
    <property type="entry name" value="PLDc"/>
    <property type="match status" value="2"/>
</dbReference>
<dbReference type="PANTHER" id="PTHR21248:SF22">
    <property type="entry name" value="PHOSPHOLIPASE D"/>
    <property type="match status" value="1"/>
</dbReference>
<evidence type="ECO:0000256" key="12">
    <source>
        <dbReference type="NCBIfam" id="TIGR04265"/>
    </source>
</evidence>
<evidence type="ECO:0000256" key="1">
    <source>
        <dbReference type="ARBA" id="ARBA00004651"/>
    </source>
</evidence>
<evidence type="ECO:0000256" key="13">
    <source>
        <dbReference type="SAM" id="Phobius"/>
    </source>
</evidence>
<keyword evidence="3" id="KW-0444">Lipid biosynthesis</keyword>
<dbReference type="Proteomes" id="UP000294887">
    <property type="component" value="Unassembled WGS sequence"/>
</dbReference>
<keyword evidence="16" id="KW-1185">Reference proteome</keyword>
<keyword evidence="4" id="KW-0808">Transferase</keyword>
<keyword evidence="7 13" id="KW-1133">Transmembrane helix</keyword>
<feature type="transmembrane region" description="Helical" evidence="13">
    <location>
        <begin position="31"/>
        <end position="52"/>
    </location>
</feature>
<dbReference type="GO" id="GO:0008808">
    <property type="term" value="F:cardiolipin synthase activity"/>
    <property type="evidence" value="ECO:0007669"/>
    <property type="project" value="UniProtKB-UniRule"/>
</dbReference>
<evidence type="ECO:0000259" key="14">
    <source>
        <dbReference type="PROSITE" id="PS50035"/>
    </source>
</evidence>
<dbReference type="InterPro" id="IPR027379">
    <property type="entry name" value="CLS_N"/>
</dbReference>
<keyword evidence="2" id="KW-1003">Cell membrane</keyword>
<dbReference type="Pfam" id="PF13091">
    <property type="entry name" value="PLDc_2"/>
    <property type="match status" value="2"/>
</dbReference>
<dbReference type="EC" id="2.7.8.-" evidence="12"/>
<keyword evidence="9 13" id="KW-0472">Membrane</keyword>
<comment type="caution">
    <text evidence="15">The sequence shown here is derived from an EMBL/GenBank/DDBJ whole genome shotgun (WGS) entry which is preliminary data.</text>
</comment>
<dbReference type="RefSeq" id="WP_131904970.1">
    <property type="nucleotide sequence ID" value="NZ_BAAAFU010000008.1"/>
</dbReference>
<gene>
    <name evidence="15" type="ORF">EV695_1200</name>
</gene>
<dbReference type="InterPro" id="IPR022924">
    <property type="entry name" value="Cardiolipin_synthase"/>
</dbReference>
<feature type="domain" description="PLD phosphodiesterase" evidence="14">
    <location>
        <begin position="395"/>
        <end position="422"/>
    </location>
</feature>
<evidence type="ECO:0000256" key="8">
    <source>
        <dbReference type="ARBA" id="ARBA00023098"/>
    </source>
</evidence>
<evidence type="ECO:0000256" key="6">
    <source>
        <dbReference type="ARBA" id="ARBA00022737"/>
    </source>
</evidence>
<evidence type="ECO:0000313" key="16">
    <source>
        <dbReference type="Proteomes" id="UP000294887"/>
    </source>
</evidence>
<keyword evidence="5 13" id="KW-0812">Transmembrane</keyword>
<evidence type="ECO:0000256" key="5">
    <source>
        <dbReference type="ARBA" id="ARBA00022692"/>
    </source>
</evidence>
<dbReference type="NCBIfam" id="TIGR04265">
    <property type="entry name" value="bac_cardiolipin"/>
    <property type="match status" value="1"/>
</dbReference>
<evidence type="ECO:0000256" key="4">
    <source>
        <dbReference type="ARBA" id="ARBA00022679"/>
    </source>
</evidence>
<evidence type="ECO:0000256" key="7">
    <source>
        <dbReference type="ARBA" id="ARBA00022989"/>
    </source>
</evidence>
<evidence type="ECO:0000256" key="3">
    <source>
        <dbReference type="ARBA" id="ARBA00022516"/>
    </source>
</evidence>
<dbReference type="SUPFAM" id="SSF56024">
    <property type="entry name" value="Phospholipase D/nuclease"/>
    <property type="match status" value="2"/>
</dbReference>
<dbReference type="InterPro" id="IPR001736">
    <property type="entry name" value="PLipase_D/transphosphatidylase"/>
</dbReference>
<evidence type="ECO:0000256" key="10">
    <source>
        <dbReference type="ARBA" id="ARBA00023209"/>
    </source>
</evidence>
<protein>
    <recommendedName>
        <fullName evidence="12">Cardiolipin synthase</fullName>
        <ecNumber evidence="12">2.7.8.-</ecNumber>
    </recommendedName>
</protein>
<dbReference type="PROSITE" id="PS50035">
    <property type="entry name" value="PLD"/>
    <property type="match status" value="2"/>
</dbReference>
<dbReference type="InterPro" id="IPR025202">
    <property type="entry name" value="PLD-like_dom"/>
</dbReference>
<organism evidence="15 16">
    <name type="scientific">Cocleimonas flava</name>
    <dbReference type="NCBI Taxonomy" id="634765"/>
    <lineage>
        <taxon>Bacteria</taxon>
        <taxon>Pseudomonadati</taxon>
        <taxon>Pseudomonadota</taxon>
        <taxon>Gammaproteobacteria</taxon>
        <taxon>Thiotrichales</taxon>
        <taxon>Thiotrichaceae</taxon>
        <taxon>Cocleimonas</taxon>
    </lineage>
</organism>
<evidence type="ECO:0000256" key="2">
    <source>
        <dbReference type="ARBA" id="ARBA00022475"/>
    </source>
</evidence>
<dbReference type="CDD" id="cd09158">
    <property type="entry name" value="PLDc_EcCLS_like_2"/>
    <property type="match status" value="1"/>
</dbReference>
<accession>A0A4R1F4Z8</accession>
<dbReference type="PANTHER" id="PTHR21248">
    <property type="entry name" value="CARDIOLIPIN SYNTHASE"/>
    <property type="match status" value="1"/>
</dbReference>
<feature type="transmembrane region" description="Helical" evidence="13">
    <location>
        <begin position="6"/>
        <end position="24"/>
    </location>
</feature>
<dbReference type="Gene3D" id="3.30.870.10">
    <property type="entry name" value="Endonuclease Chain A"/>
    <property type="match status" value="2"/>
</dbReference>
<reference evidence="15 16" key="1">
    <citation type="submission" date="2019-03" db="EMBL/GenBank/DDBJ databases">
        <title>Genomic Encyclopedia of Type Strains, Phase IV (KMG-IV): sequencing the most valuable type-strain genomes for metagenomic binning, comparative biology and taxonomic classification.</title>
        <authorList>
            <person name="Goeker M."/>
        </authorList>
    </citation>
    <scope>NUCLEOTIDE SEQUENCE [LARGE SCALE GENOMIC DNA]</scope>
    <source>
        <strain evidence="15 16">DSM 24830</strain>
    </source>
</reference>
<name>A0A4R1F4Z8_9GAMM</name>
<comment type="subcellular location">
    <subcellularLocation>
        <location evidence="1">Cell membrane</location>
        <topology evidence="1">Multi-pass membrane protein</topology>
    </subcellularLocation>
</comment>
<keyword evidence="6" id="KW-0677">Repeat</keyword>
<dbReference type="EMBL" id="SMFQ01000002">
    <property type="protein sequence ID" value="TCJ89337.1"/>
    <property type="molecule type" value="Genomic_DNA"/>
</dbReference>